<feature type="compositionally biased region" description="Basic and acidic residues" evidence="1">
    <location>
        <begin position="23"/>
        <end position="34"/>
    </location>
</feature>
<feature type="domain" description="No apical meristem-associated C-terminal" evidence="2">
    <location>
        <begin position="221"/>
        <end position="314"/>
    </location>
</feature>
<dbReference type="VEuPathDB" id="FungiDB:PSTT_11935"/>
<feature type="region of interest" description="Disordered" evidence="1">
    <location>
        <begin position="1"/>
        <end position="34"/>
    </location>
</feature>
<reference evidence="3" key="1">
    <citation type="submission" date="2017-12" db="EMBL/GenBank/DDBJ databases">
        <title>Gene loss provides genomic basis for host adaptation in cereal stripe rust fungi.</title>
        <authorList>
            <person name="Xia C."/>
        </authorList>
    </citation>
    <scope>NUCLEOTIDE SEQUENCE [LARGE SCALE GENOMIC DNA]</scope>
    <source>
        <strain evidence="3">93-210</strain>
    </source>
</reference>
<name>A0A2S4UY54_9BASI</name>
<organism evidence="3 4">
    <name type="scientific">Puccinia striiformis</name>
    <dbReference type="NCBI Taxonomy" id="27350"/>
    <lineage>
        <taxon>Eukaryota</taxon>
        <taxon>Fungi</taxon>
        <taxon>Dikarya</taxon>
        <taxon>Basidiomycota</taxon>
        <taxon>Pucciniomycotina</taxon>
        <taxon>Pucciniomycetes</taxon>
        <taxon>Pucciniales</taxon>
        <taxon>Pucciniaceae</taxon>
        <taxon>Puccinia</taxon>
    </lineage>
</organism>
<gene>
    <name evidence="3" type="ORF">PSTT_11935</name>
</gene>
<evidence type="ECO:0000313" key="4">
    <source>
        <dbReference type="Proteomes" id="UP000239156"/>
    </source>
</evidence>
<proteinExistence type="predicted"/>
<evidence type="ECO:0000313" key="3">
    <source>
        <dbReference type="EMBL" id="POW02181.1"/>
    </source>
</evidence>
<dbReference type="InterPro" id="IPR029466">
    <property type="entry name" value="NAM-associated_C"/>
</dbReference>
<dbReference type="EMBL" id="PKSL01000146">
    <property type="protein sequence ID" value="POW02181.1"/>
    <property type="molecule type" value="Genomic_DNA"/>
</dbReference>
<feature type="region of interest" description="Disordered" evidence="1">
    <location>
        <begin position="249"/>
        <end position="300"/>
    </location>
</feature>
<dbReference type="Pfam" id="PF14303">
    <property type="entry name" value="NAM-associated"/>
    <property type="match status" value="1"/>
</dbReference>
<feature type="region of interest" description="Disordered" evidence="1">
    <location>
        <begin position="84"/>
        <end position="106"/>
    </location>
</feature>
<protein>
    <recommendedName>
        <fullName evidence="2">No apical meristem-associated C-terminal domain-containing protein</fullName>
    </recommendedName>
</protein>
<comment type="caution">
    <text evidence="3">The sequence shown here is derived from an EMBL/GenBank/DDBJ whole genome shotgun (WGS) entry which is preliminary data.</text>
</comment>
<sequence>MIDPTLDPTLATRTPSPQPTPANEEKTNDPIKETKAANCVPKKKPRRLNCKTLNYDSLQTRFYEFKIYAVMNLCNSTLNTINESEKPENINNTNEEKEKKPKNPNWRTEEDRFLCISWLNTSKDTNIGTGQKVSGFWEGIHASFLEKIDTYVTNHKNDKHFKPLTMQFQGALESRWGLILHRVNKYCGYFLQVERRLGSGKTRDQIAVEAKELFRADMGTPFTLDHCWLILHDSPKWQETMDGLAARLKKEKQPPSSLPASEGISVKTNEGNEEDNQTDSESLGSSRPEGQKAAKKRKFKETEALEAQKELIKISRKWLLCKQSLMMLSCQRISQQWIRFPVLSTLQEKKKLQNVLACVSPTLSL</sequence>
<evidence type="ECO:0000256" key="1">
    <source>
        <dbReference type="SAM" id="MobiDB-lite"/>
    </source>
</evidence>
<dbReference type="VEuPathDB" id="FungiDB:PSHT_01015"/>
<evidence type="ECO:0000259" key="2">
    <source>
        <dbReference type="Pfam" id="PF14303"/>
    </source>
</evidence>
<dbReference type="PANTHER" id="PTHR45125:SF3">
    <property type="entry name" value="NO-APICAL-MERISTEM-ASSOCIATED CARBOXY-TERMINAL DOMAIN PROTEIN"/>
    <property type="match status" value="1"/>
</dbReference>
<dbReference type="Proteomes" id="UP000239156">
    <property type="component" value="Unassembled WGS sequence"/>
</dbReference>
<keyword evidence="4" id="KW-1185">Reference proteome</keyword>
<accession>A0A2S4UY54</accession>
<dbReference type="PANTHER" id="PTHR45125">
    <property type="entry name" value="F21J9.4-RELATED"/>
    <property type="match status" value="1"/>
</dbReference>
<dbReference type="AlphaFoldDB" id="A0A2S4UY54"/>